<keyword evidence="4" id="KW-1185">Reference proteome</keyword>
<dbReference type="Proteomes" id="UP001160142">
    <property type="component" value="Unassembled WGS sequence"/>
</dbReference>
<comment type="caution">
    <text evidence="3">The sequence shown here is derived from an EMBL/GenBank/DDBJ whole genome shotgun (WGS) entry which is preliminary data.</text>
</comment>
<evidence type="ECO:0000313" key="3">
    <source>
        <dbReference type="EMBL" id="MDH6179953.1"/>
    </source>
</evidence>
<feature type="transmembrane region" description="Helical" evidence="2">
    <location>
        <begin position="28"/>
        <end position="52"/>
    </location>
</feature>
<keyword evidence="2" id="KW-0812">Transmembrane</keyword>
<evidence type="ECO:0008006" key="5">
    <source>
        <dbReference type="Google" id="ProtNLM"/>
    </source>
</evidence>
<dbReference type="RefSeq" id="WP_322132324.1">
    <property type="nucleotide sequence ID" value="NZ_CP085036.1"/>
</dbReference>
<evidence type="ECO:0000256" key="1">
    <source>
        <dbReference type="SAM" id="MobiDB-lite"/>
    </source>
</evidence>
<keyword evidence="2" id="KW-1133">Transmembrane helix</keyword>
<organism evidence="3 4">
    <name type="scientific">Antiquaquibacter oligotrophicus</name>
    <dbReference type="NCBI Taxonomy" id="2880260"/>
    <lineage>
        <taxon>Bacteria</taxon>
        <taxon>Bacillati</taxon>
        <taxon>Actinomycetota</taxon>
        <taxon>Actinomycetes</taxon>
        <taxon>Micrococcales</taxon>
        <taxon>Microbacteriaceae</taxon>
        <taxon>Antiquaquibacter</taxon>
    </lineage>
</organism>
<reference evidence="3 4" key="1">
    <citation type="submission" date="2023-04" db="EMBL/GenBank/DDBJ databases">
        <title>Genome Encyclopedia of Bacteria and Archaea VI: Functional Genomics of Type Strains.</title>
        <authorList>
            <person name="Whitman W."/>
        </authorList>
    </citation>
    <scope>NUCLEOTIDE SEQUENCE [LARGE SCALE GENOMIC DNA]</scope>
    <source>
        <strain evidence="3 4">SG_E_30_P1</strain>
    </source>
</reference>
<keyword evidence="2" id="KW-0472">Membrane</keyword>
<name>A0ABT6KJ61_9MICO</name>
<sequence>MTDTPTQTTESADPYASVSSQPSQTLSIVSMALGLSGFFLGIFVSIAAVVLGHLAQKREPQAKAFWLTGIIAGYVGIGFSLVVIVLSLVYVAFILLFVGIAATYN</sequence>
<evidence type="ECO:0000313" key="4">
    <source>
        <dbReference type="Proteomes" id="UP001160142"/>
    </source>
</evidence>
<protein>
    <recommendedName>
        <fullName evidence="5">DUF4190 domain-containing protein</fullName>
    </recommendedName>
</protein>
<dbReference type="EMBL" id="JARXVQ010000001">
    <property type="protein sequence ID" value="MDH6179953.1"/>
    <property type="molecule type" value="Genomic_DNA"/>
</dbReference>
<evidence type="ECO:0000256" key="2">
    <source>
        <dbReference type="SAM" id="Phobius"/>
    </source>
</evidence>
<accession>A0ABT6KJ61</accession>
<proteinExistence type="predicted"/>
<feature type="region of interest" description="Disordered" evidence="1">
    <location>
        <begin position="1"/>
        <end position="20"/>
    </location>
</feature>
<gene>
    <name evidence="3" type="ORF">M2152_000135</name>
</gene>
<feature type="transmembrane region" description="Helical" evidence="2">
    <location>
        <begin position="64"/>
        <end position="97"/>
    </location>
</feature>